<sequence>MHILDQLMKSVVRIEAKMGNGQISTGSGFAYRFAVREDGSHVPAIVTNKHVIDGAIEISFPVSTADRQGNLTGKFENIQYSIDGSNVLLHPDDSVDLCAILSAPIYNHFKGRNLQPAIYSFDKNISTIESEFSELLPMEEVTMIGYPNGIWDSANNGSIARRGIIATIPGDDYLGKKQFVVDMACFPGSSGSPVFLANFGSYVDRNGNLAVGSRVKLLGVLYAGPQHRANGEIVVVPIPTSSRPIAETSIPNNLGYVIKSLELEPLEAMADKLLTSEFSESANAGH</sequence>
<keyword evidence="2" id="KW-1185">Reference proteome</keyword>
<dbReference type="InterPro" id="IPR009003">
    <property type="entry name" value="Peptidase_S1_PA"/>
</dbReference>
<gene>
    <name evidence="1" type="ORF">M0220_15400</name>
</gene>
<name>A0AA46TPP9_9GAMM</name>
<evidence type="ECO:0000313" key="2">
    <source>
        <dbReference type="Proteomes" id="UP001164935"/>
    </source>
</evidence>
<keyword evidence="1" id="KW-0645">Protease</keyword>
<proteinExistence type="predicted"/>
<keyword evidence="1" id="KW-0378">Hydrolase</keyword>
<dbReference type="EMBL" id="CP096973">
    <property type="protein sequence ID" value="UYO74245.1"/>
    <property type="molecule type" value="Genomic_DNA"/>
</dbReference>
<dbReference type="SUPFAM" id="SSF50494">
    <property type="entry name" value="Trypsin-like serine proteases"/>
    <property type="match status" value="1"/>
</dbReference>
<evidence type="ECO:0000313" key="1">
    <source>
        <dbReference type="EMBL" id="UYO74245.1"/>
    </source>
</evidence>
<dbReference type="InterPro" id="IPR043504">
    <property type="entry name" value="Peptidase_S1_PA_chymotrypsin"/>
</dbReference>
<dbReference type="Proteomes" id="UP001164935">
    <property type="component" value="Chromosome"/>
</dbReference>
<dbReference type="Pfam" id="PF13365">
    <property type="entry name" value="Trypsin_2"/>
    <property type="match status" value="1"/>
</dbReference>
<organism evidence="1 2">
    <name type="scientific">Halomonas qinghailakensis</name>
    <dbReference type="NCBI Taxonomy" id="2937790"/>
    <lineage>
        <taxon>Bacteria</taxon>
        <taxon>Pseudomonadati</taxon>
        <taxon>Pseudomonadota</taxon>
        <taxon>Gammaproteobacteria</taxon>
        <taxon>Oceanospirillales</taxon>
        <taxon>Halomonadaceae</taxon>
        <taxon>Halomonas</taxon>
    </lineage>
</organism>
<dbReference type="AlphaFoldDB" id="A0AA46TPP9"/>
<dbReference type="GO" id="GO:0006508">
    <property type="term" value="P:proteolysis"/>
    <property type="evidence" value="ECO:0007669"/>
    <property type="project" value="UniProtKB-KW"/>
</dbReference>
<dbReference type="RefSeq" id="WP_136938102.1">
    <property type="nucleotide sequence ID" value="NZ_CP096973.1"/>
</dbReference>
<dbReference type="Gene3D" id="2.40.10.10">
    <property type="entry name" value="Trypsin-like serine proteases"/>
    <property type="match status" value="2"/>
</dbReference>
<reference evidence="1" key="1">
    <citation type="submission" date="2022-05" db="EMBL/GenBank/DDBJ databases">
        <title>Complete sequence of a novel PHA-producing Halomonas strain.</title>
        <authorList>
            <person name="Zheng Z."/>
        </authorList>
    </citation>
    <scope>NUCLEOTIDE SEQUENCE</scope>
    <source>
        <strain evidence="1">ZZQ-149</strain>
    </source>
</reference>
<dbReference type="KEGG" id="hqn:M0220_15400"/>
<dbReference type="GO" id="GO:0008233">
    <property type="term" value="F:peptidase activity"/>
    <property type="evidence" value="ECO:0007669"/>
    <property type="project" value="UniProtKB-KW"/>
</dbReference>
<accession>A0AA46TPP9</accession>
<protein>
    <submittedName>
        <fullName evidence="1">Serine protease</fullName>
    </submittedName>
</protein>